<keyword evidence="1" id="KW-0812">Transmembrane</keyword>
<dbReference type="EMBL" id="DXGH01000062">
    <property type="protein sequence ID" value="HIW82075.1"/>
    <property type="molecule type" value="Genomic_DNA"/>
</dbReference>
<sequence>MEEIIKVGFLGVAGVLLAVQFKGQKPEYGIYIGFAIGILIFSYVLRQVEAVVNQLGLIQKYLGGAQSYLAILLKVVGITYICEFSSGICKDAGYGAIADQIEILGKLSVMFAGLPILFAVIEQIQSFAG</sequence>
<feature type="transmembrane region" description="Helical" evidence="1">
    <location>
        <begin position="103"/>
        <end position="121"/>
    </location>
</feature>
<dbReference type="InterPro" id="IPR025664">
    <property type="entry name" value="Spore_III_AC/AD"/>
</dbReference>
<dbReference type="Pfam" id="PF06686">
    <property type="entry name" value="SpoIIIAC"/>
    <property type="match status" value="2"/>
</dbReference>
<gene>
    <name evidence="2" type="ORF">H9742_11280</name>
</gene>
<dbReference type="AlphaFoldDB" id="A0A9D1R6V6"/>
<name>A0A9D1R6V6_9FIRM</name>
<keyword evidence="1" id="KW-0472">Membrane</keyword>
<accession>A0A9D1R6V6</accession>
<dbReference type="Proteomes" id="UP000824265">
    <property type="component" value="Unassembled WGS sequence"/>
</dbReference>
<feature type="transmembrane region" description="Helical" evidence="1">
    <location>
        <begin position="28"/>
        <end position="45"/>
    </location>
</feature>
<reference evidence="2" key="2">
    <citation type="submission" date="2021-04" db="EMBL/GenBank/DDBJ databases">
        <authorList>
            <person name="Gilroy R."/>
        </authorList>
    </citation>
    <scope>NUCLEOTIDE SEQUENCE</scope>
    <source>
        <strain evidence="2">CHK195-6426</strain>
    </source>
</reference>
<proteinExistence type="predicted"/>
<dbReference type="RefSeq" id="WP_318704442.1">
    <property type="nucleotide sequence ID" value="NZ_CALWMU010000019.1"/>
</dbReference>
<feature type="transmembrane region" description="Helical" evidence="1">
    <location>
        <begin position="65"/>
        <end position="82"/>
    </location>
</feature>
<protein>
    <submittedName>
        <fullName evidence="2">Stage III sporulation protein AD</fullName>
    </submittedName>
</protein>
<evidence type="ECO:0000313" key="3">
    <source>
        <dbReference type="Proteomes" id="UP000824265"/>
    </source>
</evidence>
<keyword evidence="1" id="KW-1133">Transmembrane helix</keyword>
<comment type="caution">
    <text evidence="2">The sequence shown here is derived from an EMBL/GenBank/DDBJ whole genome shotgun (WGS) entry which is preliminary data.</text>
</comment>
<evidence type="ECO:0000256" key="1">
    <source>
        <dbReference type="SAM" id="Phobius"/>
    </source>
</evidence>
<organism evidence="2 3">
    <name type="scientific">Candidatus Acetatifactor stercoripullorum</name>
    <dbReference type="NCBI Taxonomy" id="2838414"/>
    <lineage>
        <taxon>Bacteria</taxon>
        <taxon>Bacillati</taxon>
        <taxon>Bacillota</taxon>
        <taxon>Clostridia</taxon>
        <taxon>Lachnospirales</taxon>
        <taxon>Lachnospiraceae</taxon>
        <taxon>Acetatifactor</taxon>
    </lineage>
</organism>
<reference evidence="2" key="1">
    <citation type="journal article" date="2021" name="PeerJ">
        <title>Extensive microbial diversity within the chicken gut microbiome revealed by metagenomics and culture.</title>
        <authorList>
            <person name="Gilroy R."/>
            <person name="Ravi A."/>
            <person name="Getino M."/>
            <person name="Pursley I."/>
            <person name="Horton D.L."/>
            <person name="Alikhan N.F."/>
            <person name="Baker D."/>
            <person name="Gharbi K."/>
            <person name="Hall N."/>
            <person name="Watson M."/>
            <person name="Adriaenssens E.M."/>
            <person name="Foster-Nyarko E."/>
            <person name="Jarju S."/>
            <person name="Secka A."/>
            <person name="Antonio M."/>
            <person name="Oren A."/>
            <person name="Chaudhuri R.R."/>
            <person name="La Ragione R."/>
            <person name="Hildebrand F."/>
            <person name="Pallen M.J."/>
        </authorList>
    </citation>
    <scope>NUCLEOTIDE SEQUENCE</scope>
    <source>
        <strain evidence="2">CHK195-6426</strain>
    </source>
</reference>
<evidence type="ECO:0000313" key="2">
    <source>
        <dbReference type="EMBL" id="HIW82075.1"/>
    </source>
</evidence>